<dbReference type="PROSITE" id="PS51294">
    <property type="entry name" value="HTH_MYB"/>
    <property type="match status" value="1"/>
</dbReference>
<dbReference type="Pfam" id="PF00249">
    <property type="entry name" value="Myb_DNA-binding"/>
    <property type="match status" value="1"/>
</dbReference>
<feature type="domain" description="HTH myb-type" evidence="9">
    <location>
        <begin position="8"/>
        <end position="36"/>
    </location>
</feature>
<dbReference type="InterPro" id="IPR001005">
    <property type="entry name" value="SANT/Myb"/>
</dbReference>
<dbReference type="PANTHER" id="PTHR47997">
    <property type="entry name" value="MYB DOMAIN PROTEIN 55"/>
    <property type="match status" value="1"/>
</dbReference>
<dbReference type="Gene3D" id="1.10.10.60">
    <property type="entry name" value="Homeodomain-like"/>
    <property type="match status" value="1"/>
</dbReference>
<feature type="compositionally biased region" description="Basic and acidic residues" evidence="7">
    <location>
        <begin position="37"/>
        <end position="60"/>
    </location>
</feature>
<reference evidence="10" key="2">
    <citation type="journal article" date="2024" name="Plant">
        <title>Genomic evolution and insights into agronomic trait innovations of Sesamum species.</title>
        <authorList>
            <person name="Miao H."/>
            <person name="Wang L."/>
            <person name="Qu L."/>
            <person name="Liu H."/>
            <person name="Sun Y."/>
            <person name="Le M."/>
            <person name="Wang Q."/>
            <person name="Wei S."/>
            <person name="Zheng Y."/>
            <person name="Lin W."/>
            <person name="Duan Y."/>
            <person name="Cao H."/>
            <person name="Xiong S."/>
            <person name="Wang X."/>
            <person name="Wei L."/>
            <person name="Li C."/>
            <person name="Ma Q."/>
            <person name="Ju M."/>
            <person name="Zhao R."/>
            <person name="Li G."/>
            <person name="Mu C."/>
            <person name="Tian Q."/>
            <person name="Mei H."/>
            <person name="Zhang T."/>
            <person name="Gao T."/>
            <person name="Zhang H."/>
        </authorList>
    </citation>
    <scope>NUCLEOTIDE SEQUENCE</scope>
    <source>
        <strain evidence="10">G02</strain>
    </source>
</reference>
<evidence type="ECO:0000256" key="1">
    <source>
        <dbReference type="ARBA" id="ARBA00004123"/>
    </source>
</evidence>
<dbReference type="GO" id="GO:0005634">
    <property type="term" value="C:nucleus"/>
    <property type="evidence" value="ECO:0007669"/>
    <property type="project" value="UniProtKB-SubCell"/>
</dbReference>
<accession>A0AAW2QGE8</accession>
<evidence type="ECO:0000256" key="7">
    <source>
        <dbReference type="SAM" id="MobiDB-lite"/>
    </source>
</evidence>
<evidence type="ECO:0000256" key="5">
    <source>
        <dbReference type="ARBA" id="ARBA00023163"/>
    </source>
</evidence>
<sequence length="159" mass="18159">MTSFIRSSWSEIAARLPGRTDNEIKNVWHSCLKKRLKDDKSYQDSKELSTSENPKSDPKGLENSNFTTSEQAVSSPQGPNVSTNSNFSTSEQFSSENEHSSEYFPHVDESLWSDLELQLEESNKIQFQFSLPVESEIDDFWYNLFTRAGEATDLLEFLG</sequence>
<keyword evidence="4" id="KW-0238">DNA-binding</keyword>
<evidence type="ECO:0000259" key="8">
    <source>
        <dbReference type="PROSITE" id="PS50090"/>
    </source>
</evidence>
<feature type="compositionally biased region" description="Polar residues" evidence="7">
    <location>
        <begin position="62"/>
        <end position="95"/>
    </location>
</feature>
<dbReference type="AlphaFoldDB" id="A0AAW2QGE8"/>
<keyword evidence="2" id="KW-0677">Repeat</keyword>
<proteinExistence type="predicted"/>
<protein>
    <submittedName>
        <fullName evidence="10">Transcription factor</fullName>
    </submittedName>
</protein>
<evidence type="ECO:0000256" key="3">
    <source>
        <dbReference type="ARBA" id="ARBA00023015"/>
    </source>
</evidence>
<evidence type="ECO:0000256" key="2">
    <source>
        <dbReference type="ARBA" id="ARBA00022737"/>
    </source>
</evidence>
<keyword evidence="5" id="KW-0804">Transcription</keyword>
<dbReference type="EMBL" id="JACGWJ010000015">
    <property type="protein sequence ID" value="KAL0366927.1"/>
    <property type="molecule type" value="Genomic_DNA"/>
</dbReference>
<dbReference type="InterPro" id="IPR051953">
    <property type="entry name" value="Plant_SW-associated_TFs"/>
</dbReference>
<dbReference type="InterPro" id="IPR017930">
    <property type="entry name" value="Myb_dom"/>
</dbReference>
<evidence type="ECO:0000256" key="4">
    <source>
        <dbReference type="ARBA" id="ARBA00023125"/>
    </source>
</evidence>
<keyword evidence="3" id="KW-0805">Transcription regulation</keyword>
<comment type="caution">
    <text evidence="10">The sequence shown here is derived from an EMBL/GenBank/DDBJ whole genome shotgun (WGS) entry which is preliminary data.</text>
</comment>
<comment type="subcellular location">
    <subcellularLocation>
        <location evidence="1">Nucleus</location>
    </subcellularLocation>
</comment>
<dbReference type="PROSITE" id="PS50090">
    <property type="entry name" value="MYB_LIKE"/>
    <property type="match status" value="1"/>
</dbReference>
<keyword evidence="6" id="KW-0539">Nucleus</keyword>
<feature type="domain" description="Myb-like" evidence="8">
    <location>
        <begin position="1"/>
        <end position="32"/>
    </location>
</feature>
<evidence type="ECO:0000313" key="10">
    <source>
        <dbReference type="EMBL" id="KAL0366927.1"/>
    </source>
</evidence>
<dbReference type="SUPFAM" id="SSF46689">
    <property type="entry name" value="Homeodomain-like"/>
    <property type="match status" value="1"/>
</dbReference>
<reference evidence="10" key="1">
    <citation type="submission" date="2020-06" db="EMBL/GenBank/DDBJ databases">
        <authorList>
            <person name="Li T."/>
            <person name="Hu X."/>
            <person name="Zhang T."/>
            <person name="Song X."/>
            <person name="Zhang H."/>
            <person name="Dai N."/>
            <person name="Sheng W."/>
            <person name="Hou X."/>
            <person name="Wei L."/>
        </authorList>
    </citation>
    <scope>NUCLEOTIDE SEQUENCE</scope>
    <source>
        <strain evidence="10">G02</strain>
        <tissue evidence="10">Leaf</tissue>
    </source>
</reference>
<dbReference type="GO" id="GO:0003677">
    <property type="term" value="F:DNA binding"/>
    <property type="evidence" value="ECO:0007669"/>
    <property type="project" value="UniProtKB-KW"/>
</dbReference>
<gene>
    <name evidence="10" type="ORF">Sradi_3582800</name>
</gene>
<organism evidence="10">
    <name type="scientific">Sesamum radiatum</name>
    <name type="common">Black benniseed</name>
    <dbReference type="NCBI Taxonomy" id="300843"/>
    <lineage>
        <taxon>Eukaryota</taxon>
        <taxon>Viridiplantae</taxon>
        <taxon>Streptophyta</taxon>
        <taxon>Embryophyta</taxon>
        <taxon>Tracheophyta</taxon>
        <taxon>Spermatophyta</taxon>
        <taxon>Magnoliopsida</taxon>
        <taxon>eudicotyledons</taxon>
        <taxon>Gunneridae</taxon>
        <taxon>Pentapetalae</taxon>
        <taxon>asterids</taxon>
        <taxon>lamiids</taxon>
        <taxon>Lamiales</taxon>
        <taxon>Pedaliaceae</taxon>
        <taxon>Sesamum</taxon>
    </lineage>
</organism>
<dbReference type="PANTHER" id="PTHR47997:SF73">
    <property type="entry name" value="TRANSCRIPTION FACTOR MYB83-LIKE"/>
    <property type="match status" value="1"/>
</dbReference>
<evidence type="ECO:0000259" key="9">
    <source>
        <dbReference type="PROSITE" id="PS51294"/>
    </source>
</evidence>
<feature type="region of interest" description="Disordered" evidence="7">
    <location>
        <begin position="37"/>
        <end position="102"/>
    </location>
</feature>
<name>A0AAW2QGE8_SESRA</name>
<dbReference type="InterPro" id="IPR009057">
    <property type="entry name" value="Homeodomain-like_sf"/>
</dbReference>
<evidence type="ECO:0000256" key="6">
    <source>
        <dbReference type="ARBA" id="ARBA00023242"/>
    </source>
</evidence>
<dbReference type="CDD" id="cd00167">
    <property type="entry name" value="SANT"/>
    <property type="match status" value="1"/>
</dbReference>